<proteinExistence type="inferred from homology"/>
<comment type="catalytic activity">
    <reaction evidence="3">
        <text>uridine(35) in tRNA(Tyr) = pseudouridine(35) in tRNA(Tyr)</text>
        <dbReference type="Rhea" id="RHEA:60556"/>
        <dbReference type="Rhea" id="RHEA-COMP:15607"/>
        <dbReference type="Rhea" id="RHEA-COMP:15608"/>
        <dbReference type="ChEBI" id="CHEBI:65314"/>
        <dbReference type="ChEBI" id="CHEBI:65315"/>
    </reaction>
</comment>
<dbReference type="PROSITE" id="PS01149">
    <property type="entry name" value="PSI_RSU"/>
    <property type="match status" value="1"/>
</dbReference>
<dbReference type="PANTHER" id="PTHR47683">
    <property type="entry name" value="PSEUDOURIDINE SYNTHASE FAMILY PROTEIN-RELATED"/>
    <property type="match status" value="1"/>
</dbReference>
<dbReference type="STRING" id="317025.Tcr_0944"/>
<dbReference type="Gene3D" id="3.30.70.580">
    <property type="entry name" value="Pseudouridine synthase I, catalytic domain, N-terminal subdomain"/>
    <property type="match status" value="1"/>
</dbReference>
<dbReference type="InterPro" id="IPR042092">
    <property type="entry name" value="PsdUridine_s_RsuA/RluB/E/F_cat"/>
</dbReference>
<dbReference type="InterPro" id="IPR020094">
    <property type="entry name" value="TruA/RsuA/RluB/E/F_N"/>
</dbReference>
<dbReference type="Pfam" id="PF00849">
    <property type="entry name" value="PseudoU_synth_2"/>
    <property type="match status" value="1"/>
</dbReference>
<name>Q31H34_HYDCU</name>
<dbReference type="Gene3D" id="3.30.70.1560">
    <property type="entry name" value="Alpha-L RNA-binding motif"/>
    <property type="match status" value="1"/>
</dbReference>
<dbReference type="eggNOG" id="COG1187">
    <property type="taxonomic scope" value="Bacteria"/>
</dbReference>
<dbReference type="HOGENOM" id="CLU_024979_1_2_6"/>
<dbReference type="InterPro" id="IPR002942">
    <property type="entry name" value="S4_RNA-bd"/>
</dbReference>
<dbReference type="PROSITE" id="PS50889">
    <property type="entry name" value="S4"/>
    <property type="match status" value="1"/>
</dbReference>
<gene>
    <name evidence="8" type="ordered locus">Tcr_0944</name>
</gene>
<dbReference type="CDD" id="cd00165">
    <property type="entry name" value="S4"/>
    <property type="match status" value="1"/>
</dbReference>
<dbReference type="SUPFAM" id="SSF55120">
    <property type="entry name" value="Pseudouridine synthase"/>
    <property type="match status" value="1"/>
</dbReference>
<dbReference type="GO" id="GO:0003723">
    <property type="term" value="F:RNA binding"/>
    <property type="evidence" value="ECO:0007669"/>
    <property type="project" value="UniProtKB-KW"/>
</dbReference>
<protein>
    <recommendedName>
        <fullName evidence="6">Pseudouridine synthase</fullName>
        <ecNumber evidence="6">5.4.99.-</ecNumber>
    </recommendedName>
</protein>
<dbReference type="Gene3D" id="3.10.290.10">
    <property type="entry name" value="RNA-binding S4 domain"/>
    <property type="match status" value="1"/>
</dbReference>
<evidence type="ECO:0000256" key="5">
    <source>
        <dbReference type="PROSITE-ProRule" id="PRU00182"/>
    </source>
</evidence>
<dbReference type="PANTHER" id="PTHR47683:SF2">
    <property type="entry name" value="RNA-BINDING S4 DOMAIN-CONTAINING PROTEIN"/>
    <property type="match status" value="1"/>
</dbReference>
<comment type="similarity">
    <text evidence="1 6">Belongs to the pseudouridine synthase RsuA family.</text>
</comment>
<dbReference type="InterPro" id="IPR020103">
    <property type="entry name" value="PsdUridine_synth_cat_dom_sf"/>
</dbReference>
<evidence type="ECO:0000313" key="8">
    <source>
        <dbReference type="EMBL" id="ABB41539.1"/>
    </source>
</evidence>
<evidence type="ECO:0000259" key="7">
    <source>
        <dbReference type="SMART" id="SM00363"/>
    </source>
</evidence>
<reference evidence="8" key="1">
    <citation type="submission" date="2006-07" db="EMBL/GenBank/DDBJ databases">
        <title>Complete sequence of Thiomicrospira crunogena XCL-2.</title>
        <authorList>
            <consortium name="US DOE Joint Genome Institute"/>
            <person name="Copeland A."/>
            <person name="Lucas S."/>
            <person name="Lapidus A."/>
            <person name="Barry K."/>
            <person name="Detter J.C."/>
            <person name="Glavina del Rio T."/>
            <person name="Hammon N."/>
            <person name="Israni S."/>
            <person name="Dalin E."/>
            <person name="Tice H."/>
            <person name="Pitluck S."/>
            <person name="Chain P."/>
            <person name="Malfatti S."/>
            <person name="Shin M."/>
            <person name="Vergez L."/>
            <person name="Schmutz J."/>
            <person name="Larimer F."/>
            <person name="Land M."/>
            <person name="Hauser L."/>
            <person name="Kyrpides N."/>
            <person name="Lykidis A."/>
            <person name="Scott K.M."/>
            <person name="Sievert S."/>
            <person name="Kerfeld C."/>
            <person name="Freyermuth S."/>
            <person name="Dobrinski K."/>
            <person name="Boller A."/>
            <person name="Fitzpatrick K."/>
            <person name="Thoma P."/>
            <person name="Moore J."/>
            <person name="Richardson P."/>
        </authorList>
    </citation>
    <scope>NUCLEOTIDE SEQUENCE</scope>
    <source>
        <strain evidence="8">XCL-2</strain>
    </source>
</reference>
<evidence type="ECO:0000256" key="4">
    <source>
        <dbReference type="ARBA" id="ARBA00036535"/>
    </source>
</evidence>
<evidence type="ECO:0000256" key="6">
    <source>
        <dbReference type="RuleBase" id="RU003887"/>
    </source>
</evidence>
<dbReference type="KEGG" id="tcx:Tcr_0944"/>
<feature type="domain" description="RNA-binding S4" evidence="7">
    <location>
        <begin position="32"/>
        <end position="92"/>
    </location>
</feature>
<keyword evidence="5" id="KW-0694">RNA-binding</keyword>
<dbReference type="InterPro" id="IPR050343">
    <property type="entry name" value="RsuA_PseudoU_synthase"/>
</dbReference>
<comment type="catalytic activity">
    <reaction evidence="4">
        <text>uridine(2604) in 23S rRNA = pseudouridine(2604) in 23S rRNA</text>
        <dbReference type="Rhea" id="RHEA:38875"/>
        <dbReference type="Rhea" id="RHEA-COMP:10093"/>
        <dbReference type="Rhea" id="RHEA-COMP:10094"/>
        <dbReference type="ChEBI" id="CHEBI:65314"/>
        <dbReference type="ChEBI" id="CHEBI:65315"/>
        <dbReference type="EC" id="5.4.99.21"/>
    </reaction>
</comment>
<dbReference type="FunFam" id="3.30.70.1560:FF:000002">
    <property type="entry name" value="Pseudouridine synthase"/>
    <property type="match status" value="1"/>
</dbReference>
<evidence type="ECO:0000256" key="1">
    <source>
        <dbReference type="ARBA" id="ARBA00008348"/>
    </source>
</evidence>
<accession>Q31H34</accession>
<dbReference type="InterPro" id="IPR000748">
    <property type="entry name" value="PsdUridine_synth_RsuA/RluB/E/F"/>
</dbReference>
<dbReference type="Pfam" id="PF01479">
    <property type="entry name" value="S4"/>
    <property type="match status" value="1"/>
</dbReference>
<dbReference type="EMBL" id="CP000109">
    <property type="protein sequence ID" value="ABB41539.1"/>
    <property type="molecule type" value="Genomic_DNA"/>
</dbReference>
<dbReference type="OrthoDB" id="9807213at2"/>
<dbReference type="InterPro" id="IPR018496">
    <property type="entry name" value="PsdUridine_synth_RsuA/RluB_CS"/>
</dbReference>
<sequence length="261" mass="29314">MTRPALKRTDGTKNGKISSIKQKIIATDFSSMRLNKLISQAGLGSKKQADAWIMQNRVTVNGQVASVGQKVNQHDQVLLDGRPVAWSSEVLLMAYHKPVGVVCTHDLSVANNLVVSTGLMQHFSAMGRLDKASEGLMILTNQGDLTNHILQPGFAHEKEYWVEVDQPLTEYFLTNMQQGVEIMGQVTRPCEIEATGEHCFRIVLTQGLNKQIRRMCKSLGYRVLRLQRVRIAQVWLDDLPVNTLRELNDVEKSGLQRLIPR</sequence>
<dbReference type="GO" id="GO:0000455">
    <property type="term" value="P:enzyme-directed rRNA pseudouridine synthesis"/>
    <property type="evidence" value="ECO:0007669"/>
    <property type="project" value="UniProtKB-ARBA"/>
</dbReference>
<dbReference type="SUPFAM" id="SSF55174">
    <property type="entry name" value="Alpha-L RNA-binding motif"/>
    <property type="match status" value="1"/>
</dbReference>
<evidence type="ECO:0000256" key="3">
    <source>
        <dbReference type="ARBA" id="ARBA00036390"/>
    </source>
</evidence>
<dbReference type="SMART" id="SM00363">
    <property type="entry name" value="S4"/>
    <property type="match status" value="1"/>
</dbReference>
<evidence type="ECO:0000256" key="2">
    <source>
        <dbReference type="ARBA" id="ARBA00023235"/>
    </source>
</evidence>
<dbReference type="InterPro" id="IPR006145">
    <property type="entry name" value="PsdUridine_synth_RsuA/RluA"/>
</dbReference>
<organism evidence="8">
    <name type="scientific">Hydrogenovibrio crunogenus (strain DSM 25203 / XCL-2)</name>
    <name type="common">Thiomicrospira crunogena</name>
    <dbReference type="NCBI Taxonomy" id="317025"/>
    <lineage>
        <taxon>Bacteria</taxon>
        <taxon>Pseudomonadati</taxon>
        <taxon>Pseudomonadota</taxon>
        <taxon>Gammaproteobacteria</taxon>
        <taxon>Thiotrichales</taxon>
        <taxon>Piscirickettsiaceae</taxon>
        <taxon>Hydrogenovibrio</taxon>
    </lineage>
</organism>
<dbReference type="FunFam" id="3.10.290.10:FF:000003">
    <property type="entry name" value="Pseudouridine synthase"/>
    <property type="match status" value="1"/>
</dbReference>
<keyword evidence="2 6" id="KW-0413">Isomerase</keyword>
<dbReference type="NCBIfam" id="TIGR00093">
    <property type="entry name" value="pseudouridine synthase"/>
    <property type="match status" value="1"/>
</dbReference>
<dbReference type="InterPro" id="IPR036986">
    <property type="entry name" value="S4_RNA-bd_sf"/>
</dbReference>
<dbReference type="AlphaFoldDB" id="Q31H34"/>
<dbReference type="GO" id="GO:0160138">
    <property type="term" value="F:23S rRNA pseudouridine(2604) synthase activity"/>
    <property type="evidence" value="ECO:0007669"/>
    <property type="project" value="UniProtKB-EC"/>
</dbReference>
<dbReference type="EC" id="5.4.99.-" evidence="6"/>